<proteinExistence type="inferred from homology"/>
<comment type="subcellular location">
    <subcellularLocation>
        <location evidence="1">Cytoplasm</location>
        <location evidence="1">Cytoskeleton</location>
        <location evidence="1">Cilium basal body</location>
    </subcellularLocation>
</comment>
<dbReference type="GO" id="GO:0060271">
    <property type="term" value="P:cilium assembly"/>
    <property type="evidence" value="ECO:0007669"/>
    <property type="project" value="TreeGrafter"/>
</dbReference>
<evidence type="ECO:0000313" key="8">
    <source>
        <dbReference type="EMBL" id="CAG9773988.1"/>
    </source>
</evidence>
<evidence type="ECO:0000256" key="7">
    <source>
        <dbReference type="ARBA" id="ARBA00039274"/>
    </source>
</evidence>
<accession>A0A9N9N2H3</accession>
<keyword evidence="3" id="KW-0970">Cilium biogenesis/degradation</keyword>
<keyword evidence="5" id="KW-0966">Cell projection</keyword>
<dbReference type="GO" id="GO:0036038">
    <property type="term" value="C:MKS complex"/>
    <property type="evidence" value="ECO:0007669"/>
    <property type="project" value="TreeGrafter"/>
</dbReference>
<gene>
    <name evidence="8" type="ORF">CEUTPL_LOCUS14372</name>
</gene>
<evidence type="ECO:0000256" key="2">
    <source>
        <dbReference type="ARBA" id="ARBA00022490"/>
    </source>
</evidence>
<dbReference type="PANTHER" id="PTHR12968">
    <property type="entry name" value="B9 DOMAIN-CONTAINING"/>
    <property type="match status" value="1"/>
</dbReference>
<organism evidence="8 9">
    <name type="scientific">Ceutorhynchus assimilis</name>
    <name type="common">cabbage seed weevil</name>
    <dbReference type="NCBI Taxonomy" id="467358"/>
    <lineage>
        <taxon>Eukaryota</taxon>
        <taxon>Metazoa</taxon>
        <taxon>Ecdysozoa</taxon>
        <taxon>Arthropoda</taxon>
        <taxon>Hexapoda</taxon>
        <taxon>Insecta</taxon>
        <taxon>Pterygota</taxon>
        <taxon>Neoptera</taxon>
        <taxon>Endopterygota</taxon>
        <taxon>Coleoptera</taxon>
        <taxon>Polyphaga</taxon>
        <taxon>Cucujiformia</taxon>
        <taxon>Curculionidae</taxon>
        <taxon>Ceutorhynchinae</taxon>
        <taxon>Ceutorhynchus</taxon>
    </lineage>
</organism>
<evidence type="ECO:0000256" key="3">
    <source>
        <dbReference type="ARBA" id="ARBA00022794"/>
    </source>
</evidence>
<keyword evidence="4" id="KW-0206">Cytoskeleton</keyword>
<sequence length="183" mass="20320">MSDGTFLLSISGQIEFVELMSTAGSCYHCKYEFFTGPDWKIIGGLETGISQIANVISNNDKVVFNFPVDAQFKSTNLFGWPQMVLSIYKETTLEGYGRVHLPIKPGRRHLEVNLAKPQASSLLGYIGSFFGYQPELLQPKMLASTAGNNLIRMETSGRAHMSFNVISQGLLRLGYDLGQTNRE</sequence>
<dbReference type="OrthoDB" id="431939at2759"/>
<protein>
    <recommendedName>
        <fullName evidence="7">B9 domain-containing protein 1</fullName>
    </recommendedName>
</protein>
<dbReference type="PANTHER" id="PTHR12968:SF1">
    <property type="entry name" value="B9 DOMAIN-CONTAINING PROTEIN 1"/>
    <property type="match status" value="1"/>
</dbReference>
<dbReference type="PROSITE" id="PS51381">
    <property type="entry name" value="C2_B9"/>
    <property type="match status" value="1"/>
</dbReference>
<evidence type="ECO:0000256" key="4">
    <source>
        <dbReference type="ARBA" id="ARBA00023212"/>
    </source>
</evidence>
<keyword evidence="2" id="KW-0963">Cytoplasm</keyword>
<dbReference type="Pfam" id="PF07162">
    <property type="entry name" value="B9-C2"/>
    <property type="match status" value="1"/>
</dbReference>
<evidence type="ECO:0000256" key="1">
    <source>
        <dbReference type="ARBA" id="ARBA00004120"/>
    </source>
</evidence>
<dbReference type="InterPro" id="IPR010796">
    <property type="entry name" value="C2_B9-type_dom"/>
</dbReference>
<reference evidence="8" key="1">
    <citation type="submission" date="2022-01" db="EMBL/GenBank/DDBJ databases">
        <authorList>
            <person name="King R."/>
        </authorList>
    </citation>
    <scope>NUCLEOTIDE SEQUENCE</scope>
</reference>
<comment type="similarity">
    <text evidence="6">Belongs to the B9D family.</text>
</comment>
<dbReference type="Proteomes" id="UP001152799">
    <property type="component" value="Chromosome 9"/>
</dbReference>
<dbReference type="EMBL" id="OU892285">
    <property type="protein sequence ID" value="CAG9773988.1"/>
    <property type="molecule type" value="Genomic_DNA"/>
</dbReference>
<evidence type="ECO:0000256" key="6">
    <source>
        <dbReference type="ARBA" id="ARBA00038411"/>
    </source>
</evidence>
<evidence type="ECO:0000256" key="5">
    <source>
        <dbReference type="ARBA" id="ARBA00023273"/>
    </source>
</evidence>
<name>A0A9N9N2H3_9CUCU</name>
<dbReference type="AlphaFoldDB" id="A0A9N9N2H3"/>
<keyword evidence="9" id="KW-1185">Reference proteome</keyword>
<evidence type="ECO:0000313" key="9">
    <source>
        <dbReference type="Proteomes" id="UP001152799"/>
    </source>
</evidence>